<dbReference type="Gene3D" id="1.25.10.10">
    <property type="entry name" value="Leucine-rich Repeat Variant"/>
    <property type="match status" value="2"/>
</dbReference>
<dbReference type="Proteomes" id="UP001164286">
    <property type="component" value="Unassembled WGS sequence"/>
</dbReference>
<feature type="domain" description="Protein kinase" evidence="12">
    <location>
        <begin position="25"/>
        <end position="322"/>
    </location>
</feature>
<feature type="repeat" description="WD" evidence="10">
    <location>
        <begin position="1043"/>
        <end position="1075"/>
    </location>
</feature>
<name>A0AA38HAS9_9TREE</name>
<dbReference type="CDD" id="cd13980">
    <property type="entry name" value="STKc_Vps15"/>
    <property type="match status" value="1"/>
</dbReference>
<gene>
    <name evidence="13" type="ORF">MKK02DRAFT_25800</name>
</gene>
<dbReference type="PROSITE" id="PS50082">
    <property type="entry name" value="WD_REPEATS_2"/>
    <property type="match status" value="1"/>
</dbReference>
<evidence type="ECO:0000256" key="8">
    <source>
        <dbReference type="ARBA" id="ARBA00022840"/>
    </source>
</evidence>
<dbReference type="RefSeq" id="XP_052945691.1">
    <property type="nucleotide sequence ID" value="XM_053087093.1"/>
</dbReference>
<dbReference type="PROSITE" id="PS50077">
    <property type="entry name" value="HEAT_REPEAT"/>
    <property type="match status" value="1"/>
</dbReference>
<dbReference type="GO" id="GO:0071561">
    <property type="term" value="C:nucleus-vacuole junction"/>
    <property type="evidence" value="ECO:0007669"/>
    <property type="project" value="TreeGrafter"/>
</dbReference>
<dbReference type="GO" id="GO:0005524">
    <property type="term" value="F:ATP binding"/>
    <property type="evidence" value="ECO:0007669"/>
    <property type="project" value="UniProtKB-KW"/>
</dbReference>
<dbReference type="EMBL" id="JAKWFO010000005">
    <property type="protein sequence ID" value="KAI9635914.1"/>
    <property type="molecule type" value="Genomic_DNA"/>
</dbReference>
<evidence type="ECO:0000256" key="1">
    <source>
        <dbReference type="ARBA" id="ARBA00012513"/>
    </source>
</evidence>
<evidence type="ECO:0000256" key="5">
    <source>
        <dbReference type="ARBA" id="ARBA00022737"/>
    </source>
</evidence>
<dbReference type="GO" id="GO:0034272">
    <property type="term" value="C:phosphatidylinositol 3-kinase complex, class III, type II"/>
    <property type="evidence" value="ECO:0007669"/>
    <property type="project" value="TreeGrafter"/>
</dbReference>
<dbReference type="Pfam" id="PF22956">
    <property type="entry name" value="VPS15-like_hel"/>
    <property type="match status" value="1"/>
</dbReference>
<keyword evidence="3 10" id="KW-0853">WD repeat</keyword>
<dbReference type="SUPFAM" id="SSF50978">
    <property type="entry name" value="WD40 repeat-like"/>
    <property type="match status" value="1"/>
</dbReference>
<keyword evidence="4" id="KW-0808">Transferase</keyword>
<evidence type="ECO:0000256" key="7">
    <source>
        <dbReference type="ARBA" id="ARBA00022777"/>
    </source>
</evidence>
<dbReference type="SMART" id="SM00320">
    <property type="entry name" value="WD40"/>
    <property type="match status" value="5"/>
</dbReference>
<evidence type="ECO:0000256" key="9">
    <source>
        <dbReference type="PROSITE-ProRule" id="PRU00103"/>
    </source>
</evidence>
<evidence type="ECO:0000256" key="3">
    <source>
        <dbReference type="ARBA" id="ARBA00022574"/>
    </source>
</evidence>
<dbReference type="Gene3D" id="2.130.10.10">
    <property type="entry name" value="YVTN repeat-like/Quinoprotein amine dehydrogenase"/>
    <property type="match status" value="1"/>
</dbReference>
<dbReference type="GO" id="GO:0016236">
    <property type="term" value="P:macroautophagy"/>
    <property type="evidence" value="ECO:0007669"/>
    <property type="project" value="InterPro"/>
</dbReference>
<dbReference type="InterPro" id="IPR016024">
    <property type="entry name" value="ARM-type_fold"/>
</dbReference>
<dbReference type="InterPro" id="IPR000719">
    <property type="entry name" value="Prot_kinase_dom"/>
</dbReference>
<evidence type="ECO:0000256" key="4">
    <source>
        <dbReference type="ARBA" id="ARBA00022679"/>
    </source>
</evidence>
<dbReference type="InterPro" id="IPR011009">
    <property type="entry name" value="Kinase-like_dom_sf"/>
</dbReference>
<evidence type="ECO:0000256" key="6">
    <source>
        <dbReference type="ARBA" id="ARBA00022741"/>
    </source>
</evidence>
<keyword evidence="7" id="KW-0418">Kinase</keyword>
<dbReference type="GO" id="GO:0034271">
    <property type="term" value="C:phosphatidylinositol 3-kinase complex, class III, type I"/>
    <property type="evidence" value="ECO:0007669"/>
    <property type="project" value="TreeGrafter"/>
</dbReference>
<keyword evidence="8" id="KW-0067">ATP-binding</keyword>
<evidence type="ECO:0000313" key="14">
    <source>
        <dbReference type="Proteomes" id="UP001164286"/>
    </source>
</evidence>
<dbReference type="InterPro" id="IPR036322">
    <property type="entry name" value="WD40_repeat_dom_sf"/>
</dbReference>
<feature type="region of interest" description="Disordered" evidence="11">
    <location>
        <begin position="894"/>
        <end position="929"/>
    </location>
</feature>
<dbReference type="GO" id="GO:0006623">
    <property type="term" value="P:protein targeting to vacuole"/>
    <property type="evidence" value="ECO:0007669"/>
    <property type="project" value="TreeGrafter"/>
</dbReference>
<protein>
    <recommendedName>
        <fullName evidence="1">non-specific serine/threonine protein kinase</fullName>
        <ecNumber evidence="1">2.7.11.1</ecNumber>
    </recommendedName>
</protein>
<feature type="repeat" description="HEAT" evidence="9">
    <location>
        <begin position="467"/>
        <end position="505"/>
    </location>
</feature>
<keyword evidence="6" id="KW-0547">Nucleotide-binding</keyword>
<sequence>MGNVSSMARASTALDSYVAELGHEISYDKGLSSSRFMKTILARHADGPVVLKIFIKPDPSMSLRLHQRRLKHEREALADLSGANTYQMFVETEKAGYLIRQWIGSNLYDRVSIQPYLASIEKKWIAFQLLTCLRDARNRKVSHGDVKSENVLITSDLTVLLTDFSYTFKPTYLPIDDPSDFSFFFDTSGRRTCYLAPERFEAKDERERRQNVLDAEGRVMLDDDTLANYRSTLTEEMDVFSAGCVLAEMWTDGRTVFNLSELFAYRDGALGLEGILDNIEDRHVRQMITQMLSRHPAERPKFDLILAQYRGTIFPEYFYTFLEDYMISLAEPPAKKTEKGTFSQVSAASSGTKMDRMLSEWDSISVQLEGTAGQDDGPALLLLNIVTSSIRNCTWPSSKLHALQLFLRLNAYISDEDKIDRIIPFTVDLLSDLVPIVRAEACRTLVLVVESVSSVTPINAAYIPEYLLPQLRQLAADEDVFVRATYARGLVRLADAALSMLEYSQAAKAPMSELESSGVVEPDYDAMLLEIQSAVEEQATLLLTDPSVQVKRATLSSIADLCLFFGRQKSNETVLSHLVTYLNDRDWTLRLAFFEGIVGVGAFIGLKAVEEYILPLMQQALSDPEEAVVARVLTSLTSLASLGLLARMRIWDIFQAVRGLLCHPDTWIRQGAVGLVAAAAKNLPPSDVWCILYPALRTMLRSDILVVDEPSMLSSLLSPLSRAKFIAARAAALEDSPPGFWRPTQQKGSVKAAMSKSALSGKVSDSSAALQDKNLSSSDEKIITAMKDFIFKQAHSIRARESFDPATQSENALVSDKAVSLEKLGVTAQTVFISPRTVEIDAKADLRRLRPLLASDRGTPSRKSSFASKSHRGPTDNPLDEIRQRLADFPHALPIDRMSPLPAPISTAPDLPGSPSESVISDLPGTRSGKRRLEGKAAPAVAASHANAIGTTSVHEDLFSGRTTPTANGANTPRAGPSTAQPHYGTSYDGHDPSVRAFLEQVDLENYREPLLDFGPRISAAQKKRSVRTKSAPGQGVTLIAHLTQHVAPITAIVSSPDHVFFATASEDKTVMIWDTGRLERSVATKARLVYAMDAPVSALCRIENTHCLAVAAEDGQIHVLRVHVAGAGTGSAKYTKIEGIRSWSAEEKDGYVTGISHLQDSTLLIITSTSVIALLDIRGMTITQRFQHPLEMGAITAFCQSQHWLIAGSELGILGLWDLRFGLLLKSWRAGGAITSCQLHPSRGRGRWVMCGVERDEAETPLVEVYDIETSKLVEVYDNRSERIGSKESPYTAGEEAGRDIPSRRELVAELAARQASAGVVYPQKPATVLSVLVGHRFASLTAPEDDGGLLLPSQDKSTSAPPGYLITAGEDRVVRYFDLPRPSNGMIICGSPKQKDVLFRSTTLGGTSVTYTVPRAKLEAVRETLGGRQPLRPHYDAICALGTVETGVSSCVISGDRSGVVKVWRVEGAGK</sequence>
<feature type="region of interest" description="Disordered" evidence="11">
    <location>
        <begin position="960"/>
        <end position="979"/>
    </location>
</feature>
<dbReference type="SMART" id="SM00220">
    <property type="entry name" value="S_TKc"/>
    <property type="match status" value="1"/>
</dbReference>
<dbReference type="PROSITE" id="PS50011">
    <property type="entry name" value="PROTEIN_KINASE_DOM"/>
    <property type="match status" value="1"/>
</dbReference>
<dbReference type="SUPFAM" id="SSF48371">
    <property type="entry name" value="ARM repeat"/>
    <property type="match status" value="1"/>
</dbReference>
<dbReference type="PANTHER" id="PTHR17583:SF0">
    <property type="entry name" value="PHOSPHOINOSITIDE 3-KINASE REGULATORY SUBUNIT 4"/>
    <property type="match status" value="1"/>
</dbReference>
<dbReference type="PANTHER" id="PTHR17583">
    <property type="entry name" value="PHOSPHOINOSITIDE 3-KINASE REGULATORY SUBUNIT 4"/>
    <property type="match status" value="1"/>
</dbReference>
<dbReference type="PROSITE" id="PS50294">
    <property type="entry name" value="WD_REPEATS_REGION"/>
    <property type="match status" value="1"/>
</dbReference>
<keyword evidence="2" id="KW-0723">Serine/threonine-protein kinase</keyword>
<reference evidence="13" key="1">
    <citation type="journal article" date="2022" name="G3 (Bethesda)">
        <title>High quality genome of the basidiomycete yeast Dioszegia hungarica PDD-24b-2 isolated from cloud water.</title>
        <authorList>
            <person name="Jarrige D."/>
            <person name="Haridas S."/>
            <person name="Bleykasten-Grosshans C."/>
            <person name="Joly M."/>
            <person name="Nadalig T."/>
            <person name="Sancelme M."/>
            <person name="Vuilleumier S."/>
            <person name="Grigoriev I.V."/>
            <person name="Amato P."/>
            <person name="Bringel F."/>
        </authorList>
    </citation>
    <scope>NUCLEOTIDE SEQUENCE</scope>
    <source>
        <strain evidence="13">PDD-24b-2</strain>
    </source>
</reference>
<dbReference type="InterPro" id="IPR001680">
    <property type="entry name" value="WD40_rpt"/>
</dbReference>
<dbReference type="InterPro" id="IPR045162">
    <property type="entry name" value="Vps15-like"/>
</dbReference>
<accession>A0AA38HAS9</accession>
<feature type="compositionally biased region" description="Polar residues" evidence="11">
    <location>
        <begin position="961"/>
        <end position="971"/>
    </location>
</feature>
<feature type="region of interest" description="Disordered" evidence="11">
    <location>
        <begin position="851"/>
        <end position="879"/>
    </location>
</feature>
<keyword evidence="14" id="KW-1185">Reference proteome</keyword>
<dbReference type="GO" id="GO:0004674">
    <property type="term" value="F:protein serine/threonine kinase activity"/>
    <property type="evidence" value="ECO:0007669"/>
    <property type="project" value="UniProtKB-KW"/>
</dbReference>
<evidence type="ECO:0000313" key="13">
    <source>
        <dbReference type="EMBL" id="KAI9635914.1"/>
    </source>
</evidence>
<dbReference type="Pfam" id="PF00400">
    <property type="entry name" value="WD40"/>
    <property type="match status" value="1"/>
</dbReference>
<dbReference type="GO" id="GO:0045324">
    <property type="term" value="P:late endosome to vacuole transport"/>
    <property type="evidence" value="ECO:0007669"/>
    <property type="project" value="InterPro"/>
</dbReference>
<comment type="caution">
    <text evidence="13">The sequence shown here is derived from an EMBL/GenBank/DDBJ whole genome shotgun (WGS) entry which is preliminary data.</text>
</comment>
<evidence type="ECO:0000256" key="2">
    <source>
        <dbReference type="ARBA" id="ARBA00022527"/>
    </source>
</evidence>
<dbReference type="Gene3D" id="1.10.510.10">
    <property type="entry name" value="Transferase(Phosphotransferase) domain 1"/>
    <property type="match status" value="1"/>
</dbReference>
<dbReference type="InterPro" id="IPR055231">
    <property type="entry name" value="2AA_helical"/>
</dbReference>
<dbReference type="InterPro" id="IPR015943">
    <property type="entry name" value="WD40/YVTN_repeat-like_dom_sf"/>
</dbReference>
<dbReference type="GeneID" id="77726294"/>
<evidence type="ECO:0000256" key="11">
    <source>
        <dbReference type="SAM" id="MobiDB-lite"/>
    </source>
</evidence>
<dbReference type="GO" id="GO:0005770">
    <property type="term" value="C:late endosome"/>
    <property type="evidence" value="ECO:0007669"/>
    <property type="project" value="TreeGrafter"/>
</dbReference>
<dbReference type="InterPro" id="IPR021133">
    <property type="entry name" value="HEAT_type_2"/>
</dbReference>
<dbReference type="InterPro" id="IPR011989">
    <property type="entry name" value="ARM-like"/>
</dbReference>
<dbReference type="FunFam" id="1.10.510.10:FF:000825">
    <property type="entry name" value="Unplaced genomic scaffold supercont1.1, whole genome shotgun sequence"/>
    <property type="match status" value="1"/>
</dbReference>
<keyword evidence="5" id="KW-0677">Repeat</keyword>
<evidence type="ECO:0000256" key="10">
    <source>
        <dbReference type="PROSITE-ProRule" id="PRU00221"/>
    </source>
</evidence>
<dbReference type="InterPro" id="IPR008271">
    <property type="entry name" value="Ser/Thr_kinase_AS"/>
</dbReference>
<dbReference type="PROSITE" id="PS00108">
    <property type="entry name" value="PROTEIN_KINASE_ST"/>
    <property type="match status" value="1"/>
</dbReference>
<organism evidence="13 14">
    <name type="scientific">Dioszegia hungarica</name>
    <dbReference type="NCBI Taxonomy" id="4972"/>
    <lineage>
        <taxon>Eukaryota</taxon>
        <taxon>Fungi</taxon>
        <taxon>Dikarya</taxon>
        <taxon>Basidiomycota</taxon>
        <taxon>Agaricomycotina</taxon>
        <taxon>Tremellomycetes</taxon>
        <taxon>Tremellales</taxon>
        <taxon>Bulleribasidiaceae</taxon>
        <taxon>Dioszegia</taxon>
    </lineage>
</organism>
<dbReference type="EC" id="2.7.11.1" evidence="1"/>
<evidence type="ECO:0000259" key="12">
    <source>
        <dbReference type="PROSITE" id="PS50011"/>
    </source>
</evidence>
<dbReference type="SUPFAM" id="SSF56112">
    <property type="entry name" value="Protein kinase-like (PK-like)"/>
    <property type="match status" value="1"/>
</dbReference>
<proteinExistence type="predicted"/>